<dbReference type="Pfam" id="PF00583">
    <property type="entry name" value="Acetyltransf_1"/>
    <property type="match status" value="1"/>
</dbReference>
<reference evidence="4 5" key="1">
    <citation type="submission" date="2019-03" db="EMBL/GenBank/DDBJ databases">
        <authorList>
            <person name="Kim M.K.M."/>
        </authorList>
    </citation>
    <scope>NUCLEOTIDE SEQUENCE [LARGE SCALE GENOMIC DNA]</scope>
    <source>
        <strain evidence="4 5">18JY21-1</strain>
    </source>
</reference>
<organism evidence="4 5">
    <name type="scientific">Paenibacillus albiflavus</name>
    <dbReference type="NCBI Taxonomy" id="2545760"/>
    <lineage>
        <taxon>Bacteria</taxon>
        <taxon>Bacillati</taxon>
        <taxon>Bacillota</taxon>
        <taxon>Bacilli</taxon>
        <taxon>Bacillales</taxon>
        <taxon>Paenibacillaceae</taxon>
        <taxon>Paenibacillus</taxon>
    </lineage>
</organism>
<keyword evidence="5" id="KW-1185">Reference proteome</keyword>
<accession>A0A4R4EFL2</accession>
<dbReference type="InterPro" id="IPR000182">
    <property type="entry name" value="GNAT_dom"/>
</dbReference>
<name>A0A4R4EFL2_9BACL</name>
<evidence type="ECO:0000256" key="2">
    <source>
        <dbReference type="ARBA" id="ARBA00023315"/>
    </source>
</evidence>
<gene>
    <name evidence="4" type="ORF">E0485_07145</name>
</gene>
<dbReference type="GO" id="GO:0016747">
    <property type="term" value="F:acyltransferase activity, transferring groups other than amino-acyl groups"/>
    <property type="evidence" value="ECO:0007669"/>
    <property type="project" value="InterPro"/>
</dbReference>
<comment type="caution">
    <text evidence="4">The sequence shown here is derived from an EMBL/GenBank/DDBJ whole genome shotgun (WGS) entry which is preliminary data.</text>
</comment>
<dbReference type="Gene3D" id="3.40.630.30">
    <property type="match status" value="1"/>
</dbReference>
<keyword evidence="1 4" id="KW-0808">Transferase</keyword>
<dbReference type="PANTHER" id="PTHR43877">
    <property type="entry name" value="AMINOALKYLPHOSPHONATE N-ACETYLTRANSFERASE-RELATED-RELATED"/>
    <property type="match status" value="1"/>
</dbReference>
<proteinExistence type="predicted"/>
<protein>
    <submittedName>
        <fullName evidence="4">GNAT family N-acetyltransferase</fullName>
    </submittedName>
</protein>
<dbReference type="CDD" id="cd04301">
    <property type="entry name" value="NAT_SF"/>
    <property type="match status" value="1"/>
</dbReference>
<dbReference type="InterPro" id="IPR050832">
    <property type="entry name" value="Bact_Acetyltransf"/>
</dbReference>
<sequence>MGIQIQLYTPQHASAVADMWNESRDNWGGASSLKTTEQVLIEEANSDSMFVFLAVDGERVVGYCSICEYREDTGALYVALLNVVPDYHGQKVGKMLVLESVQKTIDLGWPRLDLYTWTGNTKAVPLYKKCGFFWEDREDTTHLMNFIPTVLATEAIQDYFKEADWYQDCIREIVVKPDGRKENDYDYYEYVWKHTEQNLRVEFERRGRGLRLIETDDYLLTATVPNLDLVFGSSYPITYEIVNKTGKSLDVSFEGMDNQNIAFDYKEEVTVTDRAVLTGTFFVGPVQEEQSVWRTHPCVTTNVLINGKKALFQTGINPKFPALIKPVLPGNIQYTNKDAVLYLDMENNFAEDAVFTFKLPPSSLIHLGQYEYSLSFSRHERRSIPIAYHLLKHGFYEAELEITAQLSDRQVVFHKRLGIPFAGIGAQLAGECDDCWIIANGKHTVKLKKLDNELILGSPTLHEPTIIFYPKIGKPYSSEFSKKRAEKVEFFVDGGGIGIEATYLSNDYKSIELRVYTLLFADGTIRNWYEVQNLSEDMASSDLSLLHPIYQVLHRSILPYKGQCMVMDHSEGQDFNDWDANLVSENWLFARGNQSSPRGICWSNAHKLQFQGWHLTLESELGVIAPLQTVTTEPIYLSIGGFDDWQEFRAFALQQSAPEESLPRLVQPVELEVNERNPFIGSSEDAVLTLSENKKQHFEGEIRASLHHNGLSVSEAHIYREDQRMNHVSYTIPMPNSISTEVPIVASIDAKFMTHSKQLNQVLFPVHKTLIQVEQHTQSGKDVLTADNGLIHIQASADFSPSIFSMKYKEHEWLHSEFPDLVAKSWWNPWIGGIAGTCSQLPVPARLKESFNVEAATLTDSMQNVWQGLMTRQHIAQHKRYKGLTMEQYYLMLPGVPVLAYTAKIEQNTGTYFDNIAWFTNMFFKLAEDKSQGWFKTIAPNGQELTYFDQGKEIEAKENSAYAYGSNERQEMLQIVTDESSMQYTGYNNKDVVVLTTNQLLNMRSGDTLFTQPIFYVFTDQLLEDNALANLKAIRFGN</sequence>
<evidence type="ECO:0000313" key="5">
    <source>
        <dbReference type="Proteomes" id="UP000295418"/>
    </source>
</evidence>
<feature type="domain" description="N-acetyltransferase" evidence="3">
    <location>
        <begin position="3"/>
        <end position="153"/>
    </location>
</feature>
<evidence type="ECO:0000256" key="1">
    <source>
        <dbReference type="ARBA" id="ARBA00022679"/>
    </source>
</evidence>
<dbReference type="EMBL" id="SKFG01000004">
    <property type="protein sequence ID" value="TCZ78844.1"/>
    <property type="molecule type" value="Genomic_DNA"/>
</dbReference>
<dbReference type="AlphaFoldDB" id="A0A4R4EFL2"/>
<dbReference type="SUPFAM" id="SSF55729">
    <property type="entry name" value="Acyl-CoA N-acyltransferases (Nat)"/>
    <property type="match status" value="1"/>
</dbReference>
<dbReference type="InterPro" id="IPR016181">
    <property type="entry name" value="Acyl_CoA_acyltransferase"/>
</dbReference>
<evidence type="ECO:0000313" key="4">
    <source>
        <dbReference type="EMBL" id="TCZ78844.1"/>
    </source>
</evidence>
<dbReference type="Proteomes" id="UP000295418">
    <property type="component" value="Unassembled WGS sequence"/>
</dbReference>
<dbReference type="OrthoDB" id="9776689at2"/>
<dbReference type="RefSeq" id="WP_132417294.1">
    <property type="nucleotide sequence ID" value="NZ_SKFG01000004.1"/>
</dbReference>
<keyword evidence="2" id="KW-0012">Acyltransferase</keyword>
<dbReference type="PANTHER" id="PTHR43877:SF8">
    <property type="entry name" value="N-ACETYLGLUTAMATE SYNTHASE-RELATED"/>
    <property type="match status" value="1"/>
</dbReference>
<evidence type="ECO:0000259" key="3">
    <source>
        <dbReference type="PROSITE" id="PS51186"/>
    </source>
</evidence>
<dbReference type="PROSITE" id="PS51186">
    <property type="entry name" value="GNAT"/>
    <property type="match status" value="1"/>
</dbReference>